<gene>
    <name evidence="2" type="ORF">SAMN05414137_10875</name>
</gene>
<reference evidence="3" key="1">
    <citation type="submission" date="2016-10" db="EMBL/GenBank/DDBJ databases">
        <authorList>
            <person name="Varghese N."/>
        </authorList>
    </citation>
    <scope>NUCLEOTIDE SEQUENCE [LARGE SCALE GENOMIC DNA]</scope>
    <source>
        <strain evidence="3">DSM 45096 / BCRC 16803 / CGMCC 4.1857 / CIP 109030 / JCM 12277 / KCTC 19219 / NBRC 100920 / 33214</strain>
    </source>
</reference>
<dbReference type="Proteomes" id="UP000183015">
    <property type="component" value="Unassembled WGS sequence"/>
</dbReference>
<feature type="chain" id="PRO_5010190896" evidence="1">
    <location>
        <begin position="33"/>
        <end position="321"/>
    </location>
</feature>
<dbReference type="OrthoDB" id="3849613at2"/>
<name>A0A1H7PQP6_STRJI</name>
<dbReference type="AlphaFoldDB" id="A0A1H7PQP6"/>
<protein>
    <submittedName>
        <fullName evidence="2">Uncharacterized protein</fullName>
    </submittedName>
</protein>
<evidence type="ECO:0000313" key="3">
    <source>
        <dbReference type="Proteomes" id="UP000183015"/>
    </source>
</evidence>
<evidence type="ECO:0000256" key="1">
    <source>
        <dbReference type="SAM" id="SignalP"/>
    </source>
</evidence>
<proteinExistence type="predicted"/>
<dbReference type="RefSeq" id="WP_042447838.1">
    <property type="nucleotide sequence ID" value="NZ_BBPN01000013.1"/>
</dbReference>
<dbReference type="eggNOG" id="ENOG5031IZV">
    <property type="taxonomic scope" value="Bacteria"/>
</dbReference>
<feature type="signal peptide" evidence="1">
    <location>
        <begin position="1"/>
        <end position="32"/>
    </location>
</feature>
<accession>A0A1H7PQP6</accession>
<sequence length="321" mass="33606">MSARINRSVAATVAAAALLGSAALAFPAAANAAAPAPAATKPAALQLSVTPTARGSWLQPGGATRTEIVKVTNTTGKAQRFMGNLMATTEGAIYLRAGELKASVTALGKTPATSTVFQPQTPGYAGVFYATGTQFGAFTLPAHATFAWKLSVAATKAWPLNDGVLRFDVGVNRGTDLSVKKEIDFTLAKRTDGPMNESLHGDTSLSARHAAYETVTVTNRTGADLKQSWWFLPAVQQLNGARLAVDVWVGSGANGHWKTVTGHSLLVNGLPAWASETFKLRLRVVDYTAKTATVSTQLSLINWDGVVNPAGPVIPLTVHRG</sequence>
<evidence type="ECO:0000313" key="2">
    <source>
        <dbReference type="EMBL" id="SEL38092.1"/>
    </source>
</evidence>
<organism evidence="2 3">
    <name type="scientific">Streptacidiphilus jiangxiensis</name>
    <dbReference type="NCBI Taxonomy" id="235985"/>
    <lineage>
        <taxon>Bacteria</taxon>
        <taxon>Bacillati</taxon>
        <taxon>Actinomycetota</taxon>
        <taxon>Actinomycetes</taxon>
        <taxon>Kitasatosporales</taxon>
        <taxon>Streptomycetaceae</taxon>
        <taxon>Streptacidiphilus</taxon>
    </lineage>
</organism>
<keyword evidence="1" id="KW-0732">Signal</keyword>
<keyword evidence="3" id="KW-1185">Reference proteome</keyword>
<dbReference type="EMBL" id="FOAZ01000008">
    <property type="protein sequence ID" value="SEL38092.1"/>
    <property type="molecule type" value="Genomic_DNA"/>
</dbReference>